<dbReference type="AlphaFoldDB" id="A0A2A2DDR9"/>
<reference evidence="1 2" key="1">
    <citation type="submission" date="2017-08" db="EMBL/GenBank/DDBJ databases">
        <title>Genome sequence of Streptomyces albireticuli NRRL B-1670.</title>
        <authorList>
            <person name="Graham D.E."/>
            <person name="Mahan K.M."/>
            <person name="Klingeman D.M."/>
            <person name="Hettich R.L."/>
            <person name="Parry R.J."/>
            <person name="Spain J.C."/>
        </authorList>
    </citation>
    <scope>NUCLEOTIDE SEQUENCE [LARGE SCALE GENOMIC DNA]</scope>
    <source>
        <strain evidence="1 2">NRRL B-1670</strain>
    </source>
</reference>
<sequence>MAARLMADPASLAGADHTMFLSGDDADAKAQVRELLTAYGWKDIVDLGELTTARATEMLQPLYLTLVRALGHEHFNLSLVR</sequence>
<dbReference type="SUPFAM" id="SSF51735">
    <property type="entry name" value="NAD(P)-binding Rossmann-fold domains"/>
    <property type="match status" value="1"/>
</dbReference>
<dbReference type="RefSeq" id="WP_095579544.1">
    <property type="nucleotide sequence ID" value="NZ_JAJQQQ010000014.1"/>
</dbReference>
<proteinExistence type="predicted"/>
<dbReference type="Gene3D" id="3.40.50.720">
    <property type="entry name" value="NAD(P)-binding Rossmann-like Domain"/>
    <property type="match status" value="1"/>
</dbReference>
<dbReference type="InterPro" id="IPR036291">
    <property type="entry name" value="NAD(P)-bd_dom_sf"/>
</dbReference>
<evidence type="ECO:0000313" key="2">
    <source>
        <dbReference type="Proteomes" id="UP000218944"/>
    </source>
</evidence>
<evidence type="ECO:0000313" key="1">
    <source>
        <dbReference type="EMBL" id="PAU49641.1"/>
    </source>
</evidence>
<dbReference type="EMBL" id="NSJV01000126">
    <property type="protein sequence ID" value="PAU49641.1"/>
    <property type="molecule type" value="Genomic_DNA"/>
</dbReference>
<gene>
    <name evidence="1" type="ORF">CK936_06750</name>
</gene>
<protein>
    <recommendedName>
        <fullName evidence="3">NADP oxidoreductase</fullName>
    </recommendedName>
</protein>
<dbReference type="Proteomes" id="UP000218944">
    <property type="component" value="Unassembled WGS sequence"/>
</dbReference>
<keyword evidence="2" id="KW-1185">Reference proteome</keyword>
<accession>A0A2A2DDR9</accession>
<comment type="caution">
    <text evidence="1">The sequence shown here is derived from an EMBL/GenBank/DDBJ whole genome shotgun (WGS) entry which is preliminary data.</text>
</comment>
<evidence type="ECO:0008006" key="3">
    <source>
        <dbReference type="Google" id="ProtNLM"/>
    </source>
</evidence>
<organism evidence="1 2">
    <name type="scientific">Streptomyces albireticuli</name>
    <dbReference type="NCBI Taxonomy" id="1940"/>
    <lineage>
        <taxon>Bacteria</taxon>
        <taxon>Bacillati</taxon>
        <taxon>Actinomycetota</taxon>
        <taxon>Actinomycetes</taxon>
        <taxon>Kitasatosporales</taxon>
        <taxon>Streptomycetaceae</taxon>
        <taxon>Streptomyces</taxon>
    </lineage>
</organism>
<name>A0A2A2DDR9_9ACTN</name>